<feature type="transmembrane region" description="Helical" evidence="12">
    <location>
        <begin position="170"/>
        <end position="192"/>
    </location>
</feature>
<gene>
    <name evidence="14" type="ORF">DBV15_08796</name>
</gene>
<evidence type="ECO:0000256" key="9">
    <source>
        <dbReference type="ARBA" id="ARBA00023136"/>
    </source>
</evidence>
<feature type="region of interest" description="Disordered" evidence="11">
    <location>
        <begin position="1569"/>
        <end position="1601"/>
    </location>
</feature>
<evidence type="ECO:0000256" key="3">
    <source>
        <dbReference type="ARBA" id="ARBA00022692"/>
    </source>
</evidence>
<keyword evidence="8 12" id="KW-1133">Transmembrane helix</keyword>
<feature type="region of interest" description="Disordered" evidence="11">
    <location>
        <begin position="1059"/>
        <end position="1089"/>
    </location>
</feature>
<feature type="region of interest" description="Disordered" evidence="11">
    <location>
        <begin position="1168"/>
        <end position="1187"/>
    </location>
</feature>
<protein>
    <submittedName>
        <fullName evidence="14">Protein chiffon</fullName>
    </submittedName>
</protein>
<evidence type="ECO:0000256" key="11">
    <source>
        <dbReference type="SAM" id="MobiDB-lite"/>
    </source>
</evidence>
<evidence type="ECO:0000256" key="12">
    <source>
        <dbReference type="SAM" id="Phobius"/>
    </source>
</evidence>
<reference evidence="14 15" key="1">
    <citation type="journal article" date="2019" name="Philos. Trans. R. Soc. Lond., B, Biol. Sci.">
        <title>Ant behaviour and brain gene expression of defending hosts depend on the ecological success of the intruding social parasite.</title>
        <authorList>
            <person name="Kaur R."/>
            <person name="Stoldt M."/>
            <person name="Jongepier E."/>
            <person name="Feldmeyer B."/>
            <person name="Menzel F."/>
            <person name="Bornberg-Bauer E."/>
            <person name="Foitzik S."/>
        </authorList>
    </citation>
    <scope>NUCLEOTIDE SEQUENCE [LARGE SCALE GENOMIC DNA]</scope>
    <source>
        <tissue evidence="14">Whole body</tissue>
    </source>
</reference>
<keyword evidence="9 12" id="KW-0472">Membrane</keyword>
<dbReference type="GO" id="GO:0003676">
    <property type="term" value="F:nucleic acid binding"/>
    <property type="evidence" value="ECO:0007669"/>
    <property type="project" value="InterPro"/>
</dbReference>
<feature type="compositionally biased region" description="Polar residues" evidence="11">
    <location>
        <begin position="1848"/>
        <end position="1861"/>
    </location>
</feature>
<feature type="domain" description="DBF4-type" evidence="13">
    <location>
        <begin position="676"/>
        <end position="725"/>
    </location>
</feature>
<dbReference type="GO" id="GO:0015293">
    <property type="term" value="F:symporter activity"/>
    <property type="evidence" value="ECO:0007669"/>
    <property type="project" value="UniProtKB-KW"/>
</dbReference>
<accession>A0A4S2L6P7</accession>
<evidence type="ECO:0000313" key="14">
    <source>
        <dbReference type="EMBL" id="TGZ56279.1"/>
    </source>
</evidence>
<keyword evidence="3 12" id="KW-0812">Transmembrane</keyword>
<dbReference type="Pfam" id="PF07535">
    <property type="entry name" value="zf-DBF"/>
    <property type="match status" value="1"/>
</dbReference>
<comment type="similarity">
    <text evidence="2">Belongs to the bile acid:sodium symporter (BASS) (TC 2.A.28) family.</text>
</comment>
<feature type="transmembrane region" description="Helical" evidence="12">
    <location>
        <begin position="267"/>
        <end position="284"/>
    </location>
</feature>
<evidence type="ECO:0000256" key="8">
    <source>
        <dbReference type="ARBA" id="ARBA00022989"/>
    </source>
</evidence>
<feature type="region of interest" description="Disordered" evidence="11">
    <location>
        <begin position="1728"/>
        <end position="1760"/>
    </location>
</feature>
<evidence type="ECO:0000256" key="7">
    <source>
        <dbReference type="ARBA" id="ARBA00022847"/>
    </source>
</evidence>
<dbReference type="PROSITE" id="PS51265">
    <property type="entry name" value="ZF_DBF4"/>
    <property type="match status" value="1"/>
</dbReference>
<evidence type="ECO:0000256" key="6">
    <source>
        <dbReference type="ARBA" id="ARBA00022833"/>
    </source>
</evidence>
<evidence type="ECO:0000256" key="1">
    <source>
        <dbReference type="ARBA" id="ARBA00004141"/>
    </source>
</evidence>
<dbReference type="InterPro" id="IPR004710">
    <property type="entry name" value="Bilac:Na_transpt"/>
</dbReference>
<comment type="subcellular location">
    <subcellularLocation>
        <location evidence="1">Membrane</location>
        <topology evidence="1">Multi-pass membrane protein</topology>
    </subcellularLocation>
</comment>
<feature type="region of interest" description="Disordered" evidence="11">
    <location>
        <begin position="466"/>
        <end position="507"/>
    </location>
</feature>
<evidence type="ECO:0000256" key="10">
    <source>
        <dbReference type="PROSITE-ProRule" id="PRU00600"/>
    </source>
</evidence>
<dbReference type="EMBL" id="QBLH01000362">
    <property type="protein sequence ID" value="TGZ56279.1"/>
    <property type="molecule type" value="Genomic_DNA"/>
</dbReference>
<feature type="region of interest" description="Disordered" evidence="11">
    <location>
        <begin position="1326"/>
        <end position="1350"/>
    </location>
</feature>
<dbReference type="GO" id="GO:0016020">
    <property type="term" value="C:membrane"/>
    <property type="evidence" value="ECO:0007669"/>
    <property type="project" value="UniProtKB-SubCell"/>
</dbReference>
<keyword evidence="7" id="KW-0813">Transport</keyword>
<feature type="transmembrane region" description="Helical" evidence="12">
    <location>
        <begin position="198"/>
        <end position="221"/>
    </location>
</feature>
<proteinExistence type="inferred from homology"/>
<feature type="compositionally biased region" description="Polar residues" evidence="11">
    <location>
        <begin position="1126"/>
        <end position="1136"/>
    </location>
</feature>
<dbReference type="Gene3D" id="1.20.1530.20">
    <property type="match status" value="1"/>
</dbReference>
<feature type="region of interest" description="Disordered" evidence="11">
    <location>
        <begin position="1688"/>
        <end position="1708"/>
    </location>
</feature>
<name>A0A4S2L6P7_9HYME</name>
<dbReference type="GO" id="GO:0005634">
    <property type="term" value="C:nucleus"/>
    <property type="evidence" value="ECO:0007669"/>
    <property type="project" value="UniProtKB-ARBA"/>
</dbReference>
<feature type="transmembrane region" description="Helical" evidence="12">
    <location>
        <begin position="134"/>
        <end position="158"/>
    </location>
</feature>
<feature type="transmembrane region" description="Helical" evidence="12">
    <location>
        <begin position="305"/>
        <end position="323"/>
    </location>
</feature>
<keyword evidence="4" id="KW-0479">Metal-binding</keyword>
<dbReference type="PANTHER" id="PTHR10361:SF28">
    <property type="entry name" value="P3 PROTEIN-RELATED"/>
    <property type="match status" value="1"/>
</dbReference>
<organism evidence="14 15">
    <name type="scientific">Temnothorax longispinosus</name>
    <dbReference type="NCBI Taxonomy" id="300112"/>
    <lineage>
        <taxon>Eukaryota</taxon>
        <taxon>Metazoa</taxon>
        <taxon>Ecdysozoa</taxon>
        <taxon>Arthropoda</taxon>
        <taxon>Hexapoda</taxon>
        <taxon>Insecta</taxon>
        <taxon>Pterygota</taxon>
        <taxon>Neoptera</taxon>
        <taxon>Endopterygota</taxon>
        <taxon>Hymenoptera</taxon>
        <taxon>Apocrita</taxon>
        <taxon>Aculeata</taxon>
        <taxon>Formicoidea</taxon>
        <taxon>Formicidae</taxon>
        <taxon>Myrmicinae</taxon>
        <taxon>Temnothorax</taxon>
    </lineage>
</organism>
<feature type="compositionally biased region" description="Basic and acidic residues" evidence="11">
    <location>
        <begin position="616"/>
        <end position="635"/>
    </location>
</feature>
<sequence>MLDAEDNCWRMAGAVYVIGILLLGGAAAWTTDIIPDITVHMNQVISVPFSIHNVSSPNPQAWTVSADHHIAIPSYQVTTLNKTSFNGVLNITGVFLGRTKLTFTLAETTDIFSENSQEVSLITVTREERTIDSIFTASVAILVSILYINFGCAMDWSVCRDTLRRPIGPAIGFFCQFLIMPVLSFLIGHLLFPDRPELQIGMFFTGISPSGGASNMWTLLLDGNLNLSITMTTICTIAAFGMMPFWVFTLGRYIFAQGEIAVPYRHIGTFVIGLIIPLAIGFFIQKRFPRVSKILVRIMKPFSMVLILFIIIFAITTNLYIFKLFSWEIIIAGMSLPWLGFTFGFIIAYICKQSQADIRAIAIETGIQNTGVAIFLLRFTLKPPSDDLTTDIRIRRGPQPLGEKSFYLDIKNHAVAAKLEAQIRELGGEVELFLVRSVNLVASDRVDKAGHTNFEIHRWACGVSGGSGGPRSLKSVEVPTPTPPTPLLSSECPSSNSTLRGQTTQRSKSRVDAMLERALTQPQQCFVDPLNNAHSWGIPIWTTDKFQTWLDKIYESIKNTSNLKQINQHSSTKVKHLKRPYVKFDSIHRAARPVFLELSSWPTLNFDGDPGSCPFDAKKQEKRESKLTNKEVKENKRDIESINKAEKVMGNFFSNGQGKEMTRRPRATAARARRTEQLVAGYCEICRVHYDDLSKHVQSEQHLNFVGNDDNFLSLDTLINGGANVEAFLKLNRSNIEKDCDLFPNGDGNLHNVVLPEEKVNKNTKTLSNYTVEDIKMVNGARRNLNLKLSSPHNLRTRTKHESGHLLRSKGSPWHEVDKSDKLYDKLDGFTIKKRSKGTIWIEEDDPDEKYTEDILKGPKQEDYKLRPFANNIEFYNSKEDNINNKHSNLDPPKLQSMIVHRNAQNGIINSRHISEDPDYLNNKNECNGDENARILECAVKEVDVVDNSYIVGSCKDDPFQRDNCALQADKVTIDPRKFSLSDANEIICNGHNDKSEQRDLKVSQGENTRHVKPKHPRVNRRGGRNIRGRYRHRLSVEERLIEDNRAYYKVEVLGNKLRSSAVPGGNSQHAASKDGIEDEEKKEAPSNEKPVVVRFKRVRKSELSLLSDEAESFMFGEPKRDDSSEQTSDGEQSSVLPRETDSEANENVNSSMSPNSSLNSSPIKQEIIEEDSQDSVHLGRARKRRRTQAEAFIKDNTDYYKFETPGSRLRYQAPLTGIKDTAVDGGREHGTTKKSAHEPEDCKLQAENVVEKIYPSKPSAEIEKMQFSFESVPKSEPWYQTYQRQDTGAEFWHCFSECDAMKPFLLPYEIENFHETLLKAQSRIDSGRRRGRGRGVGSMGRSPRKSPRCHASTLAIMSTIIRKREQQSSTLPTIEESPPVKSRVNTPKLEQKPDLKLDVDEEIKEMAKTIDEMLSTKNMTELDDSFEPDLDLAQDGFCDTNLPKGAPPNLLELLDNCQDITNCLENNSSCASSECGEASTDIPLKRRKRRKNRTGWPVGNKMKKKIQANSKILADCDRESLAEKRLYSDGGFAGRRTLDTATRLPEGADSQASNITLPTAAERLGVNQKSNDDASLETCTTSHKSYPEAPGKRNRSIEATSNDNTGLSVCTDNYIESVSENACDDGTNKTHLSNKDYPCKKSPLSEIEEVMENDSGNDENHENQKNLFGRKDVNAIAENLVAKSSPIRKQRQRDVTVTNADGCEPRDTEIENQNNVQLQCKKEETGIVPKKHHNSSSELSPKRQLRGGNCEENSSDTGELLKRRHSIMFAATRRGRIGSRKRIYSRKRQPRTAVTRNNVNLSSPDRVGMIYEVENCKKDAYLSITPCNKKQPPGSGVRGSVKRKSEAISSSDNIQESSDPTIDHVSERVSPSIISSTELEQRRSSIEFQPVVRMMKLDDQVRM</sequence>
<feature type="region of interest" description="Disordered" evidence="11">
    <location>
        <begin position="991"/>
        <end position="1027"/>
    </location>
</feature>
<feature type="compositionally biased region" description="Basic residues" evidence="11">
    <location>
        <begin position="1011"/>
        <end position="1027"/>
    </location>
</feature>
<dbReference type="GO" id="GO:0008270">
    <property type="term" value="F:zinc ion binding"/>
    <property type="evidence" value="ECO:0007669"/>
    <property type="project" value="UniProtKB-KW"/>
</dbReference>
<feature type="compositionally biased region" description="Basic and acidic residues" evidence="11">
    <location>
        <begin position="992"/>
        <end position="1002"/>
    </location>
</feature>
<evidence type="ECO:0000256" key="5">
    <source>
        <dbReference type="ARBA" id="ARBA00022771"/>
    </source>
</evidence>
<dbReference type="Gene3D" id="6.10.250.3410">
    <property type="entry name" value="DBF zinc finger"/>
    <property type="match status" value="1"/>
</dbReference>
<dbReference type="PANTHER" id="PTHR10361">
    <property type="entry name" value="SODIUM-BILE ACID COTRANSPORTER"/>
    <property type="match status" value="1"/>
</dbReference>
<dbReference type="InterPro" id="IPR006572">
    <property type="entry name" value="Znf_DBF"/>
</dbReference>
<keyword evidence="6" id="KW-0862">Zinc</keyword>
<evidence type="ECO:0000256" key="2">
    <source>
        <dbReference type="ARBA" id="ARBA00006528"/>
    </source>
</evidence>
<dbReference type="Pfam" id="PF01758">
    <property type="entry name" value="SBF"/>
    <property type="match status" value="1"/>
</dbReference>
<feature type="region of interest" description="Disordered" evidence="11">
    <location>
        <begin position="1366"/>
        <end position="1388"/>
    </location>
</feature>
<feature type="region of interest" description="Disordered" evidence="11">
    <location>
        <begin position="1829"/>
        <end position="1871"/>
    </location>
</feature>
<dbReference type="InterPro" id="IPR038770">
    <property type="entry name" value="Na+/solute_symporter_sf"/>
</dbReference>
<dbReference type="InterPro" id="IPR002657">
    <property type="entry name" value="BilAc:Na_symport/Acr3"/>
</dbReference>
<evidence type="ECO:0000256" key="4">
    <source>
        <dbReference type="ARBA" id="ARBA00022723"/>
    </source>
</evidence>
<feature type="compositionally biased region" description="Basic and acidic residues" evidence="11">
    <location>
        <begin position="1072"/>
        <end position="1087"/>
    </location>
</feature>
<keyword evidence="15" id="KW-1185">Reference proteome</keyword>
<dbReference type="Proteomes" id="UP000310200">
    <property type="component" value="Unassembled WGS sequence"/>
</dbReference>
<evidence type="ECO:0000259" key="13">
    <source>
        <dbReference type="PROSITE" id="PS51265"/>
    </source>
</evidence>
<keyword evidence="5 10" id="KW-0863">Zinc-finger</keyword>
<feature type="region of interest" description="Disordered" evidence="11">
    <location>
        <begin position="612"/>
        <end position="635"/>
    </location>
</feature>
<feature type="compositionally biased region" description="Polar residues" evidence="11">
    <location>
        <begin position="496"/>
        <end position="506"/>
    </location>
</feature>
<feature type="region of interest" description="Disordered" evidence="11">
    <location>
        <begin position="1114"/>
        <end position="1161"/>
    </location>
</feature>
<feature type="transmembrane region" description="Helical" evidence="12">
    <location>
        <begin position="361"/>
        <end position="381"/>
    </location>
</feature>
<keyword evidence="7" id="KW-0769">Symport</keyword>
<dbReference type="FunFam" id="6.10.250.3410:FF:000001">
    <property type="entry name" value="Protein DBF4 homolog A"/>
    <property type="match status" value="1"/>
</dbReference>
<dbReference type="SMART" id="SM00586">
    <property type="entry name" value="ZnF_DBF"/>
    <property type="match status" value="1"/>
</dbReference>
<feature type="transmembrane region" description="Helical" evidence="12">
    <location>
        <begin position="329"/>
        <end position="349"/>
    </location>
</feature>
<comment type="caution">
    <text evidence="14">The sequence shown here is derived from an EMBL/GenBank/DDBJ whole genome shotgun (WGS) entry which is preliminary data.</text>
</comment>
<feature type="compositionally biased region" description="Low complexity" evidence="11">
    <location>
        <begin position="1146"/>
        <end position="1161"/>
    </location>
</feature>
<feature type="transmembrane region" description="Helical" evidence="12">
    <location>
        <begin position="233"/>
        <end position="255"/>
    </location>
</feature>
<evidence type="ECO:0000313" key="15">
    <source>
        <dbReference type="Proteomes" id="UP000310200"/>
    </source>
</evidence>
<dbReference type="InterPro" id="IPR038545">
    <property type="entry name" value="Znf_DBF_sf"/>
</dbReference>